<dbReference type="EMBL" id="JABSTU010000007">
    <property type="protein sequence ID" value="KAH8025061.1"/>
    <property type="molecule type" value="Genomic_DNA"/>
</dbReference>
<evidence type="ECO:0000313" key="1">
    <source>
        <dbReference type="EMBL" id="KAH8025061.1"/>
    </source>
</evidence>
<reference evidence="1" key="1">
    <citation type="journal article" date="2020" name="Cell">
        <title>Large-Scale Comparative Analyses of Tick Genomes Elucidate Their Genetic Diversity and Vector Capacities.</title>
        <authorList>
            <consortium name="Tick Genome and Microbiome Consortium (TIGMIC)"/>
            <person name="Jia N."/>
            <person name="Wang J."/>
            <person name="Shi W."/>
            <person name="Du L."/>
            <person name="Sun Y."/>
            <person name="Zhan W."/>
            <person name="Jiang J.F."/>
            <person name="Wang Q."/>
            <person name="Zhang B."/>
            <person name="Ji P."/>
            <person name="Bell-Sakyi L."/>
            <person name="Cui X.M."/>
            <person name="Yuan T.T."/>
            <person name="Jiang B.G."/>
            <person name="Yang W.F."/>
            <person name="Lam T.T."/>
            <person name="Chang Q.C."/>
            <person name="Ding S.J."/>
            <person name="Wang X.J."/>
            <person name="Zhu J.G."/>
            <person name="Ruan X.D."/>
            <person name="Zhao L."/>
            <person name="Wei J.T."/>
            <person name="Ye R.Z."/>
            <person name="Que T.C."/>
            <person name="Du C.H."/>
            <person name="Zhou Y.H."/>
            <person name="Cheng J.X."/>
            <person name="Dai P.F."/>
            <person name="Guo W.B."/>
            <person name="Han X.H."/>
            <person name="Huang E.J."/>
            <person name="Li L.F."/>
            <person name="Wei W."/>
            <person name="Gao Y.C."/>
            <person name="Liu J.Z."/>
            <person name="Shao H.Z."/>
            <person name="Wang X."/>
            <person name="Wang C.C."/>
            <person name="Yang T.C."/>
            <person name="Huo Q.B."/>
            <person name="Li W."/>
            <person name="Chen H.Y."/>
            <person name="Chen S.E."/>
            <person name="Zhou L.G."/>
            <person name="Ni X.B."/>
            <person name="Tian J.H."/>
            <person name="Sheng Y."/>
            <person name="Liu T."/>
            <person name="Pan Y.S."/>
            <person name="Xia L.Y."/>
            <person name="Li J."/>
            <person name="Zhao F."/>
            <person name="Cao W.C."/>
        </authorList>
    </citation>
    <scope>NUCLEOTIDE SEQUENCE</scope>
    <source>
        <strain evidence="1">Rmic-2018</strain>
    </source>
</reference>
<dbReference type="AlphaFoldDB" id="A0A9J6DS67"/>
<dbReference type="VEuPathDB" id="VectorBase:LOC119172706"/>
<reference evidence="1" key="2">
    <citation type="submission" date="2021-09" db="EMBL/GenBank/DDBJ databases">
        <authorList>
            <person name="Jia N."/>
            <person name="Wang J."/>
            <person name="Shi W."/>
            <person name="Du L."/>
            <person name="Sun Y."/>
            <person name="Zhan W."/>
            <person name="Jiang J."/>
            <person name="Wang Q."/>
            <person name="Zhang B."/>
            <person name="Ji P."/>
            <person name="Sakyi L.B."/>
            <person name="Cui X."/>
            <person name="Yuan T."/>
            <person name="Jiang B."/>
            <person name="Yang W."/>
            <person name="Lam T.T.-Y."/>
            <person name="Chang Q."/>
            <person name="Ding S."/>
            <person name="Wang X."/>
            <person name="Zhu J."/>
            <person name="Ruan X."/>
            <person name="Zhao L."/>
            <person name="Wei J."/>
            <person name="Que T."/>
            <person name="Du C."/>
            <person name="Cheng J."/>
            <person name="Dai P."/>
            <person name="Han X."/>
            <person name="Huang E."/>
            <person name="Gao Y."/>
            <person name="Liu J."/>
            <person name="Shao H."/>
            <person name="Ye R."/>
            <person name="Li L."/>
            <person name="Wei W."/>
            <person name="Wang X."/>
            <person name="Wang C."/>
            <person name="Huo Q."/>
            <person name="Li W."/>
            <person name="Guo W."/>
            <person name="Chen H."/>
            <person name="Chen S."/>
            <person name="Zhou L."/>
            <person name="Zhou L."/>
            <person name="Ni X."/>
            <person name="Tian J."/>
            <person name="Zhou Y."/>
            <person name="Sheng Y."/>
            <person name="Liu T."/>
            <person name="Pan Y."/>
            <person name="Xia L."/>
            <person name="Li J."/>
            <person name="Zhao F."/>
            <person name="Cao W."/>
        </authorList>
    </citation>
    <scope>NUCLEOTIDE SEQUENCE</scope>
    <source>
        <strain evidence="1">Rmic-2018</strain>
        <tissue evidence="1">Larvae</tissue>
    </source>
</reference>
<keyword evidence="2" id="KW-1185">Reference proteome</keyword>
<evidence type="ECO:0000313" key="2">
    <source>
        <dbReference type="Proteomes" id="UP000821866"/>
    </source>
</evidence>
<organism evidence="1 2">
    <name type="scientific">Rhipicephalus microplus</name>
    <name type="common">Cattle tick</name>
    <name type="synonym">Boophilus microplus</name>
    <dbReference type="NCBI Taxonomy" id="6941"/>
    <lineage>
        <taxon>Eukaryota</taxon>
        <taxon>Metazoa</taxon>
        <taxon>Ecdysozoa</taxon>
        <taxon>Arthropoda</taxon>
        <taxon>Chelicerata</taxon>
        <taxon>Arachnida</taxon>
        <taxon>Acari</taxon>
        <taxon>Parasitiformes</taxon>
        <taxon>Ixodida</taxon>
        <taxon>Ixodoidea</taxon>
        <taxon>Ixodidae</taxon>
        <taxon>Rhipicephalinae</taxon>
        <taxon>Rhipicephalus</taxon>
        <taxon>Boophilus</taxon>
    </lineage>
</organism>
<dbReference type="Proteomes" id="UP000821866">
    <property type="component" value="Unassembled WGS sequence"/>
</dbReference>
<accession>A0A9J6DS67</accession>
<gene>
    <name evidence="1" type="ORF">HPB51_002957</name>
</gene>
<sequence>MAGSLASTAISPPPPFLATPGTSAIPWTHWKRLLENFLLVSGAADLPAAHRRALLLHCLGPEGQCIFDALPPTPTAPQLPTTEALAAAPTLTGEGEDRDVAAKQKAAASFRDIYDAACNILPRHFAGARNIRLERIPPESAVS</sequence>
<comment type="caution">
    <text evidence="1">The sequence shown here is derived from an EMBL/GenBank/DDBJ whole genome shotgun (WGS) entry which is preliminary data.</text>
</comment>
<protein>
    <submittedName>
        <fullName evidence="1">Uncharacterized protein</fullName>
    </submittedName>
</protein>
<proteinExistence type="predicted"/>
<name>A0A9J6DS67_RHIMP</name>